<evidence type="ECO:0000259" key="6">
    <source>
        <dbReference type="Pfam" id="PF07859"/>
    </source>
</evidence>
<dbReference type="OrthoDB" id="2529706at2759"/>
<evidence type="ECO:0000256" key="4">
    <source>
        <dbReference type="SAM" id="MobiDB-lite"/>
    </source>
</evidence>
<evidence type="ECO:0000256" key="3">
    <source>
        <dbReference type="PROSITE-ProRule" id="PRU10038"/>
    </source>
</evidence>
<dbReference type="PANTHER" id="PTHR48081:SF8">
    <property type="entry name" value="ALPHA_BETA HYDROLASE FOLD-3 DOMAIN-CONTAINING PROTEIN-RELATED"/>
    <property type="match status" value="1"/>
</dbReference>
<evidence type="ECO:0000313" key="7">
    <source>
        <dbReference type="EMBL" id="TNY19865.1"/>
    </source>
</evidence>
<keyword evidence="8" id="KW-1185">Reference proteome</keyword>
<dbReference type="PROSITE" id="PS01174">
    <property type="entry name" value="LIPASE_GDXG_SER"/>
    <property type="match status" value="1"/>
</dbReference>
<dbReference type="Pfam" id="PF07859">
    <property type="entry name" value="Abhydrolase_3"/>
    <property type="match status" value="1"/>
</dbReference>
<dbReference type="Gene3D" id="3.40.50.1820">
    <property type="entry name" value="alpha/beta hydrolase"/>
    <property type="match status" value="1"/>
</dbReference>
<dbReference type="EMBL" id="SOZI01000082">
    <property type="protein sequence ID" value="TNY19865.1"/>
    <property type="molecule type" value="Genomic_DNA"/>
</dbReference>
<protein>
    <submittedName>
        <fullName evidence="7">Alpha/Beta hydrolase protein</fullName>
    </submittedName>
</protein>
<dbReference type="InterPro" id="IPR033140">
    <property type="entry name" value="Lipase_GDXG_put_SER_AS"/>
</dbReference>
<feature type="domain" description="Alpha/beta hydrolase fold-3" evidence="6">
    <location>
        <begin position="200"/>
        <end position="345"/>
    </location>
</feature>
<dbReference type="GO" id="GO:0016787">
    <property type="term" value="F:hydrolase activity"/>
    <property type="evidence" value="ECO:0007669"/>
    <property type="project" value="UniProtKB-KW"/>
</dbReference>
<name>A0A5C5FTA5_9BASI</name>
<gene>
    <name evidence="7" type="ORF">DMC30DRAFT_284524</name>
</gene>
<dbReference type="InterPro" id="IPR050300">
    <property type="entry name" value="GDXG_lipolytic_enzyme"/>
</dbReference>
<evidence type="ECO:0000256" key="2">
    <source>
        <dbReference type="ARBA" id="ARBA00022801"/>
    </source>
</evidence>
<comment type="caution">
    <text evidence="7">The sequence shown here is derived from an EMBL/GenBank/DDBJ whole genome shotgun (WGS) entry which is preliminary data.</text>
</comment>
<dbReference type="PANTHER" id="PTHR48081">
    <property type="entry name" value="AB HYDROLASE SUPERFAMILY PROTEIN C4A8.06C"/>
    <property type="match status" value="1"/>
</dbReference>
<evidence type="ECO:0000313" key="8">
    <source>
        <dbReference type="Proteomes" id="UP000311382"/>
    </source>
</evidence>
<dbReference type="AlphaFoldDB" id="A0A5C5FTA5"/>
<keyword evidence="5" id="KW-0472">Membrane</keyword>
<reference evidence="7 8" key="1">
    <citation type="submission" date="2019-03" db="EMBL/GenBank/DDBJ databases">
        <title>Rhodosporidium diobovatum UCD-FST 08-225 genome sequencing, assembly, and annotation.</title>
        <authorList>
            <person name="Fakankun I.U."/>
            <person name="Fristensky B."/>
            <person name="Levin D.B."/>
        </authorList>
    </citation>
    <scope>NUCLEOTIDE SEQUENCE [LARGE SCALE GENOMIC DNA]</scope>
    <source>
        <strain evidence="7 8">UCD-FST 08-225</strain>
    </source>
</reference>
<keyword evidence="5" id="KW-1133">Transmembrane helix</keyword>
<keyword evidence="2 7" id="KW-0378">Hydrolase</keyword>
<dbReference type="Proteomes" id="UP000311382">
    <property type="component" value="Unassembled WGS sequence"/>
</dbReference>
<sequence>MVWEGPRTQPAFFTPSIPGLERRLRTNSPLTQLYRALRVLWVALTFPLHLSLVALLLVPVLPALLPDALVPGRKQRWTLPQRAVYPLLRRLIWAVCDVGSPNTLTPSDARGVPLWARALEEFTVRVGGAARVTVEVRDAALPGQARREGWVKGDVLDPVGVIDFESVPCFWFERDGQGQGSAPAKAGARWRARNGEERVLVYFVGGGFVTGNPSEGSRCFKLARETGLRVVGANFRKATTPSQAFPAALQDALTVYAHLVLDLGYRDVVLAGDSAGGSLALMLTQYLATLCPRRPASLVLPSALLLLSPWSDLTASTYAVASHSRFEDDIICASMATNSIRSFLLHVNSPRVRKAFAARGQASDDNGPGRDSGDSVYALGAQHAFFSPALPTALPSLTRTAQAYLAASRAAPLRILVTTGSAELFHLEIVRLVDNLRAASRAAVIDAGPSRGGGASGEVFEVELLSAEGEVHAFPLVPEWVSPAAGTAMEKMREWALEGTGRDAREEKGRRGEADGAPQ</sequence>
<comment type="similarity">
    <text evidence="1">Belongs to the 'GDXG' lipolytic enzyme family.</text>
</comment>
<evidence type="ECO:0000256" key="1">
    <source>
        <dbReference type="ARBA" id="ARBA00010515"/>
    </source>
</evidence>
<organism evidence="7 8">
    <name type="scientific">Rhodotorula diobovata</name>
    <dbReference type="NCBI Taxonomy" id="5288"/>
    <lineage>
        <taxon>Eukaryota</taxon>
        <taxon>Fungi</taxon>
        <taxon>Dikarya</taxon>
        <taxon>Basidiomycota</taxon>
        <taxon>Pucciniomycotina</taxon>
        <taxon>Microbotryomycetes</taxon>
        <taxon>Sporidiobolales</taxon>
        <taxon>Sporidiobolaceae</taxon>
        <taxon>Rhodotorula</taxon>
    </lineage>
</organism>
<dbReference type="InterPro" id="IPR029058">
    <property type="entry name" value="AB_hydrolase_fold"/>
</dbReference>
<evidence type="ECO:0000256" key="5">
    <source>
        <dbReference type="SAM" id="Phobius"/>
    </source>
</evidence>
<keyword evidence="5" id="KW-0812">Transmembrane</keyword>
<dbReference type="SUPFAM" id="SSF53474">
    <property type="entry name" value="alpha/beta-Hydrolases"/>
    <property type="match status" value="1"/>
</dbReference>
<feature type="active site" evidence="3">
    <location>
        <position position="274"/>
    </location>
</feature>
<feature type="region of interest" description="Disordered" evidence="4">
    <location>
        <begin position="495"/>
        <end position="519"/>
    </location>
</feature>
<dbReference type="STRING" id="5288.A0A5C5FTA5"/>
<dbReference type="InterPro" id="IPR013094">
    <property type="entry name" value="AB_hydrolase_3"/>
</dbReference>
<accession>A0A5C5FTA5</accession>
<feature type="transmembrane region" description="Helical" evidence="5">
    <location>
        <begin position="39"/>
        <end position="65"/>
    </location>
</feature>
<proteinExistence type="inferred from homology"/>